<evidence type="ECO:0000256" key="2">
    <source>
        <dbReference type="ARBA" id="ARBA00022679"/>
    </source>
</evidence>
<organism evidence="6 7">
    <name type="scientific">Viridothelium virens</name>
    <name type="common">Speckled blister lichen</name>
    <name type="synonym">Trypethelium virens</name>
    <dbReference type="NCBI Taxonomy" id="1048519"/>
    <lineage>
        <taxon>Eukaryota</taxon>
        <taxon>Fungi</taxon>
        <taxon>Dikarya</taxon>
        <taxon>Ascomycota</taxon>
        <taxon>Pezizomycotina</taxon>
        <taxon>Dothideomycetes</taxon>
        <taxon>Dothideomycetes incertae sedis</taxon>
        <taxon>Trypetheliales</taxon>
        <taxon>Trypetheliaceae</taxon>
        <taxon>Viridothelium</taxon>
    </lineage>
</organism>
<evidence type="ECO:0000313" key="6">
    <source>
        <dbReference type="EMBL" id="KAF2230544.1"/>
    </source>
</evidence>
<keyword evidence="1 6" id="KW-0489">Methyltransferase</keyword>
<dbReference type="InterPro" id="IPR029063">
    <property type="entry name" value="SAM-dependent_MTases_sf"/>
</dbReference>
<sequence length="456" mass="50843">MPGRVEDQDIFELAATILSSTVDLNKFLRKRKLQALSFDNPAPNVSLSPENAAFHNAKSTIVEAAERLIDIVRGPRDVLIELSFQHCASASLQVILRYGIHHSVPLNGATTYAKIAEAVGRGLSPAFIERILQHAMSFGLFSKATCGHVSHNTVSSLLVTDSDLEAWLYLCANIAYPAGAQIPKAIDQYGVSAEANETAYSVSIGRKISQFEHFREPDGHDEHEMFARAMRGISAGGAYDVRHVVDGGYPWHELEEREGTLCVDVGGGPGHVSMALARKYPKLRFEVQDLPETVEVGARNCPEELKDRFNFRAHDFFKLQPEHDVSNGQAIVYFARFILHDWSDKYARQILDPLAKGMRAQDRLILNEVVVPEPGEMARQIERKCHDRDLLMLMNLNGRERTLSAFNDLFQAVTPRLRVSKVHRPPQGELSLIEVVLDDDDGTKVDWNATNGISHT</sequence>
<dbReference type="Proteomes" id="UP000800092">
    <property type="component" value="Unassembled WGS sequence"/>
</dbReference>
<dbReference type="InterPro" id="IPR016461">
    <property type="entry name" value="COMT-like"/>
</dbReference>
<dbReference type="GO" id="GO:0032259">
    <property type="term" value="P:methylation"/>
    <property type="evidence" value="ECO:0007669"/>
    <property type="project" value="UniProtKB-KW"/>
</dbReference>
<dbReference type="SUPFAM" id="SSF53335">
    <property type="entry name" value="S-adenosyl-L-methionine-dependent methyltransferases"/>
    <property type="match status" value="1"/>
</dbReference>
<evidence type="ECO:0000256" key="1">
    <source>
        <dbReference type="ARBA" id="ARBA00022603"/>
    </source>
</evidence>
<evidence type="ECO:0000256" key="3">
    <source>
        <dbReference type="ARBA" id="ARBA00022691"/>
    </source>
</evidence>
<dbReference type="Gene3D" id="3.40.50.150">
    <property type="entry name" value="Vaccinia Virus protein VP39"/>
    <property type="match status" value="1"/>
</dbReference>
<dbReference type="InterPro" id="IPR012967">
    <property type="entry name" value="COMT_dimerisation"/>
</dbReference>
<keyword evidence="7" id="KW-1185">Reference proteome</keyword>
<dbReference type="PROSITE" id="PS51683">
    <property type="entry name" value="SAM_OMT_II"/>
    <property type="match status" value="1"/>
</dbReference>
<dbReference type="Pfam" id="PF08100">
    <property type="entry name" value="Dimerisation"/>
    <property type="match status" value="1"/>
</dbReference>
<dbReference type="InterPro" id="IPR001077">
    <property type="entry name" value="COMT_C"/>
</dbReference>
<proteinExistence type="predicted"/>
<dbReference type="InterPro" id="IPR036390">
    <property type="entry name" value="WH_DNA-bd_sf"/>
</dbReference>
<feature type="domain" description="O-methyltransferase C-terminal" evidence="4">
    <location>
        <begin position="261"/>
        <end position="411"/>
    </location>
</feature>
<dbReference type="OrthoDB" id="2410195at2759"/>
<dbReference type="Pfam" id="PF00891">
    <property type="entry name" value="Methyltransf_2"/>
    <property type="match status" value="1"/>
</dbReference>
<name>A0A6A6GXL9_VIRVR</name>
<dbReference type="Gene3D" id="1.10.10.10">
    <property type="entry name" value="Winged helix-like DNA-binding domain superfamily/Winged helix DNA-binding domain"/>
    <property type="match status" value="1"/>
</dbReference>
<protein>
    <submittedName>
        <fullName evidence="6">O-methyltransferase</fullName>
    </submittedName>
</protein>
<dbReference type="PANTHER" id="PTHR43712">
    <property type="entry name" value="PUTATIVE (AFU_ORTHOLOGUE AFUA_4G14580)-RELATED"/>
    <property type="match status" value="1"/>
</dbReference>
<dbReference type="InterPro" id="IPR036388">
    <property type="entry name" value="WH-like_DNA-bd_sf"/>
</dbReference>
<evidence type="ECO:0000259" key="5">
    <source>
        <dbReference type="Pfam" id="PF08100"/>
    </source>
</evidence>
<dbReference type="SUPFAM" id="SSF46785">
    <property type="entry name" value="Winged helix' DNA-binding domain"/>
    <property type="match status" value="1"/>
</dbReference>
<reference evidence="6" key="1">
    <citation type="journal article" date="2020" name="Stud. Mycol.">
        <title>101 Dothideomycetes genomes: a test case for predicting lifestyles and emergence of pathogens.</title>
        <authorList>
            <person name="Haridas S."/>
            <person name="Albert R."/>
            <person name="Binder M."/>
            <person name="Bloem J."/>
            <person name="Labutti K."/>
            <person name="Salamov A."/>
            <person name="Andreopoulos B."/>
            <person name="Baker S."/>
            <person name="Barry K."/>
            <person name="Bills G."/>
            <person name="Bluhm B."/>
            <person name="Cannon C."/>
            <person name="Castanera R."/>
            <person name="Culley D."/>
            <person name="Daum C."/>
            <person name="Ezra D."/>
            <person name="Gonzalez J."/>
            <person name="Henrissat B."/>
            <person name="Kuo A."/>
            <person name="Liang C."/>
            <person name="Lipzen A."/>
            <person name="Lutzoni F."/>
            <person name="Magnuson J."/>
            <person name="Mondo S."/>
            <person name="Nolan M."/>
            <person name="Ohm R."/>
            <person name="Pangilinan J."/>
            <person name="Park H.-J."/>
            <person name="Ramirez L."/>
            <person name="Alfaro M."/>
            <person name="Sun H."/>
            <person name="Tritt A."/>
            <person name="Yoshinaga Y."/>
            <person name="Zwiers L.-H."/>
            <person name="Turgeon B."/>
            <person name="Goodwin S."/>
            <person name="Spatafora J."/>
            <person name="Crous P."/>
            <person name="Grigoriev I."/>
        </authorList>
    </citation>
    <scope>NUCLEOTIDE SEQUENCE</scope>
    <source>
        <strain evidence="6">Tuck. ex Michener</strain>
    </source>
</reference>
<gene>
    <name evidence="6" type="ORF">EV356DRAFT_453664</name>
</gene>
<dbReference type="GO" id="GO:0008171">
    <property type="term" value="F:O-methyltransferase activity"/>
    <property type="evidence" value="ECO:0007669"/>
    <property type="project" value="InterPro"/>
</dbReference>
<accession>A0A6A6GXL9</accession>
<keyword evidence="2 6" id="KW-0808">Transferase</keyword>
<dbReference type="EMBL" id="ML991839">
    <property type="protein sequence ID" value="KAF2230544.1"/>
    <property type="molecule type" value="Genomic_DNA"/>
</dbReference>
<dbReference type="PANTHER" id="PTHR43712:SF16">
    <property type="entry name" value="O-METHYLTRANSFERASE ELCB"/>
    <property type="match status" value="1"/>
</dbReference>
<evidence type="ECO:0000259" key="4">
    <source>
        <dbReference type="Pfam" id="PF00891"/>
    </source>
</evidence>
<keyword evidence="3" id="KW-0949">S-adenosyl-L-methionine</keyword>
<evidence type="ECO:0000313" key="7">
    <source>
        <dbReference type="Proteomes" id="UP000800092"/>
    </source>
</evidence>
<dbReference type="AlphaFoldDB" id="A0A6A6GXL9"/>
<feature type="domain" description="O-methyltransferase dimerisation" evidence="5">
    <location>
        <begin position="81"/>
        <end position="161"/>
    </location>
</feature>